<evidence type="ECO:0000313" key="1">
    <source>
        <dbReference type="EMBL" id="KAK8373830.1"/>
    </source>
</evidence>
<dbReference type="EMBL" id="JARAKH010000856">
    <property type="protein sequence ID" value="KAK8373830.1"/>
    <property type="molecule type" value="Genomic_DNA"/>
</dbReference>
<gene>
    <name evidence="1" type="ORF">O3P69_012513</name>
</gene>
<comment type="caution">
    <text evidence="1">The sequence shown here is derived from an EMBL/GenBank/DDBJ whole genome shotgun (WGS) entry which is preliminary data.</text>
</comment>
<proteinExistence type="predicted"/>
<reference evidence="1 2" key="1">
    <citation type="submission" date="2023-03" db="EMBL/GenBank/DDBJ databases">
        <title>High-quality genome of Scylla paramamosain provides insights in environmental adaptation.</title>
        <authorList>
            <person name="Zhang L."/>
        </authorList>
    </citation>
    <scope>NUCLEOTIDE SEQUENCE [LARGE SCALE GENOMIC DNA]</scope>
    <source>
        <strain evidence="1">LZ_2023a</strain>
        <tissue evidence="1">Muscle</tissue>
    </source>
</reference>
<sequence>VDPSTAGRQDCSGSVDIESSLRQWVEAETDMLRNLTTHFPTYSKIVSYAQLQGIIRWESCLKSKGRNSHTATEDQQLMFAVSVAGEVYTFLAEVCNFYHDVFYREASISFLKLTYTLLTTELGARVWTLLHQIRVYSSSVKKKLAHASGHCEADRYSLEPGTPVWQLYKKFEIIEKIGENLPSEVQQQSGLQSYQQWFLGGIERWMERVFARTKALITKDIEKDYLGMNSTGVSPSAVETKSNFKIVSVK</sequence>
<keyword evidence="2" id="KW-1185">Reference proteome</keyword>
<protein>
    <submittedName>
        <fullName evidence="1">Uncharacterized protein</fullName>
    </submittedName>
</protein>
<dbReference type="Proteomes" id="UP001487740">
    <property type="component" value="Unassembled WGS sequence"/>
</dbReference>
<name>A0AAW0SG70_SCYPA</name>
<organism evidence="1 2">
    <name type="scientific">Scylla paramamosain</name>
    <name type="common">Mud crab</name>
    <dbReference type="NCBI Taxonomy" id="85552"/>
    <lineage>
        <taxon>Eukaryota</taxon>
        <taxon>Metazoa</taxon>
        <taxon>Ecdysozoa</taxon>
        <taxon>Arthropoda</taxon>
        <taxon>Crustacea</taxon>
        <taxon>Multicrustacea</taxon>
        <taxon>Malacostraca</taxon>
        <taxon>Eumalacostraca</taxon>
        <taxon>Eucarida</taxon>
        <taxon>Decapoda</taxon>
        <taxon>Pleocyemata</taxon>
        <taxon>Brachyura</taxon>
        <taxon>Eubrachyura</taxon>
        <taxon>Portunoidea</taxon>
        <taxon>Portunidae</taxon>
        <taxon>Portuninae</taxon>
        <taxon>Scylla</taxon>
    </lineage>
</organism>
<evidence type="ECO:0000313" key="2">
    <source>
        <dbReference type="Proteomes" id="UP001487740"/>
    </source>
</evidence>
<accession>A0AAW0SG70</accession>
<feature type="non-terminal residue" evidence="1">
    <location>
        <position position="1"/>
    </location>
</feature>
<dbReference type="AlphaFoldDB" id="A0AAW0SG70"/>